<comment type="caution">
    <text evidence="9">The sequence shown here is derived from an EMBL/GenBank/DDBJ whole genome shotgun (WGS) entry which is preliminary data.</text>
</comment>
<organism evidence="9 10">
    <name type="scientific">Plutella xylostella</name>
    <name type="common">Diamondback moth</name>
    <name type="synonym">Plutella maculipennis</name>
    <dbReference type="NCBI Taxonomy" id="51655"/>
    <lineage>
        <taxon>Eukaryota</taxon>
        <taxon>Metazoa</taxon>
        <taxon>Ecdysozoa</taxon>
        <taxon>Arthropoda</taxon>
        <taxon>Hexapoda</taxon>
        <taxon>Insecta</taxon>
        <taxon>Pterygota</taxon>
        <taxon>Neoptera</taxon>
        <taxon>Endopterygota</taxon>
        <taxon>Lepidoptera</taxon>
        <taxon>Glossata</taxon>
        <taxon>Ditrysia</taxon>
        <taxon>Yponomeutoidea</taxon>
        <taxon>Plutellidae</taxon>
        <taxon>Plutella</taxon>
    </lineage>
</organism>
<comment type="subcellular location">
    <subcellularLocation>
        <location evidence="1 8">Secreted</location>
        <location evidence="1 8">Extracellular space</location>
        <location evidence="1 8">Extracellular matrix</location>
    </subcellularLocation>
</comment>
<dbReference type="EMBL" id="CAJHNJ030000010">
    <property type="protein sequence ID" value="CAG9108229.1"/>
    <property type="molecule type" value="Genomic_DNA"/>
</dbReference>
<comment type="similarity">
    <text evidence="2 8">Belongs to the Wnt family.</text>
</comment>
<dbReference type="InterPro" id="IPR005817">
    <property type="entry name" value="Wnt"/>
</dbReference>
<comment type="function">
    <text evidence="8">Ligand for members of the frizzled family of seven transmembrane receptors.</text>
</comment>
<dbReference type="GO" id="GO:0016055">
    <property type="term" value="P:Wnt signaling pathway"/>
    <property type="evidence" value="ECO:0007669"/>
    <property type="project" value="UniProtKB-KW"/>
</dbReference>
<dbReference type="Pfam" id="PF00110">
    <property type="entry name" value="wnt"/>
    <property type="match status" value="1"/>
</dbReference>
<evidence type="ECO:0000313" key="10">
    <source>
        <dbReference type="Proteomes" id="UP000653454"/>
    </source>
</evidence>
<proteinExistence type="inferred from homology"/>
<dbReference type="Proteomes" id="UP000653454">
    <property type="component" value="Unassembled WGS sequence"/>
</dbReference>
<evidence type="ECO:0000256" key="1">
    <source>
        <dbReference type="ARBA" id="ARBA00004498"/>
    </source>
</evidence>
<evidence type="ECO:0000256" key="4">
    <source>
        <dbReference type="ARBA" id="ARBA00022525"/>
    </source>
</evidence>
<evidence type="ECO:0000256" key="5">
    <source>
        <dbReference type="ARBA" id="ARBA00022530"/>
    </source>
</evidence>
<evidence type="ECO:0000256" key="3">
    <source>
        <dbReference type="ARBA" id="ARBA00022473"/>
    </source>
</evidence>
<keyword evidence="6 8" id="KW-0879">Wnt signaling pathway</keyword>
<keyword evidence="4" id="KW-0964">Secreted</keyword>
<sequence length="134" mass="14982">MGALHESEGNWTEADCVEARRGGALWSGQARACRRQPAAMPHVAAAARLARQACLAAHAGERWNCTSVEQAPKFTPDLLTGRRCRRLNVDCEIRRHCLRSPLLRPSAHFTKLIDTERSRLQTKPYGILRLLLVS</sequence>
<keyword evidence="3 8" id="KW-0217">Developmental protein</keyword>
<gene>
    <name evidence="9" type="ORF">PLXY2_LOCUS3833</name>
</gene>
<evidence type="ECO:0000256" key="6">
    <source>
        <dbReference type="ARBA" id="ARBA00022687"/>
    </source>
</evidence>
<keyword evidence="10" id="KW-1185">Reference proteome</keyword>
<name>A0A8S4E170_PLUXY</name>
<evidence type="ECO:0000256" key="2">
    <source>
        <dbReference type="ARBA" id="ARBA00005683"/>
    </source>
</evidence>
<accession>A0A8S4E170</accession>
<keyword evidence="7" id="KW-1015">Disulfide bond</keyword>
<protein>
    <recommendedName>
        <fullName evidence="8">Protein Wnt</fullName>
    </recommendedName>
</protein>
<evidence type="ECO:0000256" key="8">
    <source>
        <dbReference type="RuleBase" id="RU003500"/>
    </source>
</evidence>
<evidence type="ECO:0000256" key="7">
    <source>
        <dbReference type="ARBA" id="ARBA00023157"/>
    </source>
</evidence>
<dbReference type="AlphaFoldDB" id="A0A8S4E170"/>
<keyword evidence="5" id="KW-0272">Extracellular matrix</keyword>
<reference evidence="9" key="1">
    <citation type="submission" date="2020-11" db="EMBL/GenBank/DDBJ databases">
        <authorList>
            <person name="Whiteford S."/>
        </authorList>
    </citation>
    <scope>NUCLEOTIDE SEQUENCE</scope>
</reference>
<dbReference type="GO" id="GO:0005102">
    <property type="term" value="F:signaling receptor binding"/>
    <property type="evidence" value="ECO:0007669"/>
    <property type="project" value="InterPro"/>
</dbReference>
<dbReference type="GO" id="GO:0005576">
    <property type="term" value="C:extracellular region"/>
    <property type="evidence" value="ECO:0007669"/>
    <property type="project" value="InterPro"/>
</dbReference>
<evidence type="ECO:0000313" key="9">
    <source>
        <dbReference type="EMBL" id="CAG9108229.1"/>
    </source>
</evidence>